<dbReference type="SUPFAM" id="SSF54523">
    <property type="entry name" value="Pili subunits"/>
    <property type="match status" value="1"/>
</dbReference>
<dbReference type="Gene3D" id="3.30.700.10">
    <property type="entry name" value="Glycoprotein, Type 4 Pilin"/>
    <property type="match status" value="1"/>
</dbReference>
<evidence type="ECO:0000313" key="2">
    <source>
        <dbReference type="EMBL" id="QEL20951.1"/>
    </source>
</evidence>
<reference evidence="3" key="1">
    <citation type="submission" date="2019-08" db="EMBL/GenBank/DDBJ databases">
        <title>Limnoglobus roseus gen. nov., sp. nov., a novel freshwater planctomycete with a giant genome from the family Gemmataceae.</title>
        <authorList>
            <person name="Kulichevskaya I.S."/>
            <person name="Naumoff D.G."/>
            <person name="Miroshnikov K."/>
            <person name="Ivanova A."/>
            <person name="Philippov D.A."/>
            <person name="Hakobyan A."/>
            <person name="Rijpstra I.C."/>
            <person name="Sinninghe Damste J.S."/>
            <person name="Liesack W."/>
            <person name="Dedysh S.N."/>
        </authorList>
    </citation>
    <scope>NUCLEOTIDE SEQUENCE [LARGE SCALE GENOMIC DNA]</scope>
    <source>
        <strain evidence="3">PX52</strain>
    </source>
</reference>
<dbReference type="PANTHER" id="PTHR30093:SF2">
    <property type="entry name" value="TYPE II SECRETION SYSTEM PROTEIN H"/>
    <property type="match status" value="1"/>
</dbReference>
<organism evidence="2 3">
    <name type="scientific">Limnoglobus roseus</name>
    <dbReference type="NCBI Taxonomy" id="2598579"/>
    <lineage>
        <taxon>Bacteria</taxon>
        <taxon>Pseudomonadati</taxon>
        <taxon>Planctomycetota</taxon>
        <taxon>Planctomycetia</taxon>
        <taxon>Gemmatales</taxon>
        <taxon>Gemmataceae</taxon>
        <taxon>Limnoglobus</taxon>
    </lineage>
</organism>
<dbReference type="InterPro" id="IPR011453">
    <property type="entry name" value="DUF1559"/>
</dbReference>
<dbReference type="EMBL" id="CP042425">
    <property type="protein sequence ID" value="QEL20951.1"/>
    <property type="molecule type" value="Genomic_DNA"/>
</dbReference>
<dbReference type="KEGG" id="lrs:PX52LOC_08079"/>
<accession>A0A5C1AP60</accession>
<dbReference type="InterPro" id="IPR045584">
    <property type="entry name" value="Pilin-like"/>
</dbReference>
<protein>
    <submittedName>
        <fullName evidence="2">Prepilin-type cleavage/methylation domain-containing protein</fullName>
    </submittedName>
</protein>
<dbReference type="Proteomes" id="UP000324974">
    <property type="component" value="Chromosome"/>
</dbReference>
<dbReference type="PANTHER" id="PTHR30093">
    <property type="entry name" value="GENERAL SECRETION PATHWAY PROTEIN G"/>
    <property type="match status" value="1"/>
</dbReference>
<dbReference type="NCBIfam" id="TIGR04294">
    <property type="entry name" value="pre_pil_HX9DG"/>
    <property type="match status" value="1"/>
</dbReference>
<dbReference type="InterPro" id="IPR027558">
    <property type="entry name" value="Pre_pil_HX9DG_C"/>
</dbReference>
<feature type="domain" description="DUF1559" evidence="1">
    <location>
        <begin position="23"/>
        <end position="340"/>
    </location>
</feature>
<dbReference type="Pfam" id="PF07596">
    <property type="entry name" value="SBP_bac_10"/>
    <property type="match status" value="1"/>
</dbReference>
<proteinExistence type="predicted"/>
<evidence type="ECO:0000313" key="3">
    <source>
        <dbReference type="Proteomes" id="UP000324974"/>
    </source>
</evidence>
<keyword evidence="3" id="KW-1185">Reference proteome</keyword>
<evidence type="ECO:0000259" key="1">
    <source>
        <dbReference type="Pfam" id="PF07596"/>
    </source>
</evidence>
<sequence length="360" mass="37202">MIELLVVIAIIAILIGLLLPAVQKVREAAARIKCTNNLKQLGLAALNYEGTYGGFPHNGITKNNSQPPYIPWAAGYTATQGNLGATQGRSSGLVPLLPFVEQNNIYPIYTFGLDWSDPANVNALVIPFKLFRCPSSTTSDGPITAYATNYITGGNTAFAPPSSPGATTNSLGGAVYPTTKNTSTGTASDYAPCAQVKSTKDSAGAENGFSNPLVVAGGTAWAGGGSKGALRQNGPTRITEITDGTSNTTLYSEAAGRDQQCYAGKKCSAYDPTKITGPIWADSDNRITVTGTSADGLSAFGTGACIMNCNNLQGDIYSFHTGGANAVFADGSVRFLRDTITISTLAALVTKGGGEVVTLD</sequence>
<name>A0A5C1AP60_9BACT</name>
<gene>
    <name evidence="2" type="ORF">PX52LOC_08079</name>
</gene>
<dbReference type="AlphaFoldDB" id="A0A5C1AP60"/>